<dbReference type="Gene3D" id="3.40.30.10">
    <property type="entry name" value="Glutaredoxin"/>
    <property type="match status" value="1"/>
</dbReference>
<proteinExistence type="predicted"/>
<feature type="domain" description="Thioredoxin-like fold" evidence="3">
    <location>
        <begin position="125"/>
        <end position="292"/>
    </location>
</feature>
<reference evidence="4 5" key="1">
    <citation type="submission" date="2017-10" db="EMBL/GenBank/DDBJ databases">
        <title>Bifidobacterium xylocopum sp. nov. and Bifidobacterium aemilianum sp. nov., from the carpenter bee (Xylocopa violacea) digestive tract.</title>
        <authorList>
            <person name="Alberoni D."/>
            <person name="Baffoni L."/>
            <person name="Di Gioia D."/>
            <person name="Gaggia F."/>
            <person name="Biavati B."/>
        </authorList>
    </citation>
    <scope>NUCLEOTIDE SEQUENCE [LARGE SCALE GENOMIC DNA]</scope>
    <source>
        <strain evidence="4 5">XV10</strain>
    </source>
</reference>
<feature type="compositionally biased region" description="Basic and acidic residues" evidence="1">
    <location>
        <begin position="23"/>
        <end position="35"/>
    </location>
</feature>
<dbReference type="EMBL" id="PDCG01000011">
    <property type="protein sequence ID" value="RBP97266.1"/>
    <property type="molecule type" value="Genomic_DNA"/>
</dbReference>
<dbReference type="InterPro" id="IPR036249">
    <property type="entry name" value="Thioredoxin-like_sf"/>
</dbReference>
<dbReference type="InterPro" id="IPR012336">
    <property type="entry name" value="Thioredoxin-like_fold"/>
</dbReference>
<dbReference type="SUPFAM" id="SSF52833">
    <property type="entry name" value="Thioredoxin-like"/>
    <property type="match status" value="1"/>
</dbReference>
<keyword evidence="2" id="KW-0472">Membrane</keyword>
<dbReference type="Proteomes" id="UP000252530">
    <property type="component" value="Unassembled WGS sequence"/>
</dbReference>
<evidence type="ECO:0000313" key="4">
    <source>
        <dbReference type="EMBL" id="RBP97266.1"/>
    </source>
</evidence>
<gene>
    <name evidence="4" type="ORF">CRD60_07735</name>
</gene>
<evidence type="ECO:0000313" key="5">
    <source>
        <dbReference type="Proteomes" id="UP000252530"/>
    </source>
</evidence>
<organism evidence="4 5">
    <name type="scientific">Bifidobacterium aemilianum</name>
    <dbReference type="NCBI Taxonomy" id="2493120"/>
    <lineage>
        <taxon>Bacteria</taxon>
        <taxon>Bacillati</taxon>
        <taxon>Actinomycetota</taxon>
        <taxon>Actinomycetes</taxon>
        <taxon>Bifidobacteriales</taxon>
        <taxon>Bifidobacteriaceae</taxon>
        <taxon>Bifidobacterium</taxon>
    </lineage>
</organism>
<evidence type="ECO:0000259" key="3">
    <source>
        <dbReference type="Pfam" id="PF13462"/>
    </source>
</evidence>
<feature type="compositionally biased region" description="Low complexity" evidence="1">
    <location>
        <begin position="1"/>
        <end position="10"/>
    </location>
</feature>
<dbReference type="Pfam" id="PF13462">
    <property type="entry name" value="Thioredoxin_4"/>
    <property type="match status" value="1"/>
</dbReference>
<dbReference type="RefSeq" id="WP_113860703.1">
    <property type="nucleotide sequence ID" value="NZ_PDCG01000011.1"/>
</dbReference>
<dbReference type="OrthoDB" id="117402at2"/>
<comment type="caution">
    <text evidence="4">The sequence shown here is derived from an EMBL/GenBank/DDBJ whole genome shotgun (WGS) entry which is preliminary data.</text>
</comment>
<name>A0A366K692_9BIFI</name>
<keyword evidence="2" id="KW-0812">Transmembrane</keyword>
<evidence type="ECO:0000256" key="2">
    <source>
        <dbReference type="SAM" id="Phobius"/>
    </source>
</evidence>
<protein>
    <submittedName>
        <fullName evidence="4">Disulfide bond formation protein DsbA</fullName>
    </submittedName>
</protein>
<keyword evidence="2" id="KW-1133">Transmembrane helix</keyword>
<keyword evidence="5" id="KW-1185">Reference proteome</keyword>
<sequence>MAQGGNPQGKKTGKGQGKAARRARQEALARQEAEQAAKERRQQTIIGAVVVALAVILLAVIAFFIAKPLIASKIGKSADSTSTKADPQAYAAVQEVSHKPSKATKEGGFVISKNGYNKPVEGVPTIGLYSDPLCPGCGALNRQIDPMLKAMMNAGQINLEEHFMVGLDSLSTDEYSSRATGAITYVAEHDDDPNQLLDFVSNLFAEGFQPEEGQGYKSVSDQQIKEQALKAGVPQEIADQAFSREYQEWLEALQAYIPTKPELLNVSGSNQIKGKMTTPTITVNGHFFDQNAVPSSSNIKEALLKSIGLSEKQVGKTGELPSIGDKGKPLSVE</sequence>
<feature type="region of interest" description="Disordered" evidence="1">
    <location>
        <begin position="1"/>
        <end position="35"/>
    </location>
</feature>
<accession>A0A366K692</accession>
<evidence type="ECO:0000256" key="1">
    <source>
        <dbReference type="SAM" id="MobiDB-lite"/>
    </source>
</evidence>
<dbReference type="AlphaFoldDB" id="A0A366K692"/>
<feature type="transmembrane region" description="Helical" evidence="2">
    <location>
        <begin position="45"/>
        <end position="66"/>
    </location>
</feature>